<accession>A0A897NMK9</accession>
<dbReference type="GO" id="GO:0015074">
    <property type="term" value="P:DNA integration"/>
    <property type="evidence" value="ECO:0007669"/>
    <property type="project" value="InterPro"/>
</dbReference>
<evidence type="ECO:0000313" key="3">
    <source>
        <dbReference type="EMBL" id="QSG13491.1"/>
    </source>
</evidence>
<evidence type="ECO:0000313" key="4">
    <source>
        <dbReference type="Proteomes" id="UP000663305"/>
    </source>
</evidence>
<dbReference type="InterPro" id="IPR002104">
    <property type="entry name" value="Integrase_catalytic"/>
</dbReference>
<dbReference type="InterPro" id="IPR011010">
    <property type="entry name" value="DNA_brk_join_enz"/>
</dbReference>
<name>A0A897NMK9_9EURY</name>
<dbReference type="GO" id="GO:0006310">
    <property type="term" value="P:DNA recombination"/>
    <property type="evidence" value="ECO:0007669"/>
    <property type="project" value="UniProtKB-KW"/>
</dbReference>
<dbReference type="PROSITE" id="PS51898">
    <property type="entry name" value="TYR_RECOMBINASE"/>
    <property type="match status" value="1"/>
</dbReference>
<keyword evidence="1" id="KW-0233">DNA recombination</keyword>
<dbReference type="SUPFAM" id="SSF56349">
    <property type="entry name" value="DNA breaking-rejoining enzymes"/>
    <property type="match status" value="1"/>
</dbReference>
<gene>
    <name evidence="3" type="primary">xerC</name>
    <name evidence="3" type="ORF">HSBGL_4077</name>
</gene>
<reference evidence="3" key="1">
    <citation type="submission" date="2020-11" db="EMBL/GenBank/DDBJ databases">
        <title>Carbohydrate-dependent, anaerobic sulfur respiration: A novel catabolism in halophilic archaea.</title>
        <authorList>
            <person name="Sorokin D.Y."/>
            <person name="Messina E."/>
            <person name="Smedile F."/>
            <person name="La Cono V."/>
            <person name="Hallsworth J.E."/>
            <person name="Yakimov M.M."/>
        </authorList>
    </citation>
    <scope>NUCLEOTIDE SEQUENCE</scope>
    <source>
        <strain evidence="3">HSR-Bgl</strain>
        <plasmid evidence="3">pHSR-Bgl01</plasmid>
    </source>
</reference>
<dbReference type="Gene3D" id="1.10.443.10">
    <property type="entry name" value="Intergrase catalytic core"/>
    <property type="match status" value="1"/>
</dbReference>
<dbReference type="EMBL" id="CP064790">
    <property type="protein sequence ID" value="QSG13491.1"/>
    <property type="molecule type" value="Genomic_DNA"/>
</dbReference>
<organism evidence="3 4">
    <name type="scientific">Halapricum desulfuricans</name>
    <dbReference type="NCBI Taxonomy" id="2841257"/>
    <lineage>
        <taxon>Archaea</taxon>
        <taxon>Methanobacteriati</taxon>
        <taxon>Methanobacteriota</taxon>
        <taxon>Stenosarchaea group</taxon>
        <taxon>Halobacteria</taxon>
        <taxon>Halobacteriales</taxon>
        <taxon>Haloarculaceae</taxon>
        <taxon>Halapricum</taxon>
    </lineage>
</organism>
<dbReference type="AlphaFoldDB" id="A0A897NMK9"/>
<evidence type="ECO:0000259" key="2">
    <source>
        <dbReference type="PROSITE" id="PS51898"/>
    </source>
</evidence>
<evidence type="ECO:0000256" key="1">
    <source>
        <dbReference type="ARBA" id="ARBA00023172"/>
    </source>
</evidence>
<keyword evidence="3" id="KW-0614">Plasmid</keyword>
<dbReference type="Proteomes" id="UP000663305">
    <property type="component" value="Plasmid pHSR-Bgl01"/>
</dbReference>
<protein>
    <submittedName>
        <fullName evidence="3">XerD/XerC family integrase</fullName>
    </submittedName>
</protein>
<dbReference type="InterPro" id="IPR013762">
    <property type="entry name" value="Integrase-like_cat_sf"/>
</dbReference>
<sequence>MFLWWMTDDYQQSNEWAQQHRQSLTTRHTHEDVLTDREFELLLEACSSLTEPRDLQARFVCLAGGRLGLRAGEIAHFRTEWIDWDRMLLRIPQHEPCECGYCRRQAAQETTHNEQLTQEEAMEARWHPKTVASARSIPIDLSLRLELCLERFTDQYDSFSRSRTTVNRRVTAAAEAADIDGRVYPHCLRATAASYHAYQGVAPVPLQAIRIRLRTETDRRRCDNGVIAVDRIGRGCETRSLPRYRTTPIDFSLSSSPYRRHRA</sequence>
<dbReference type="GO" id="GO:0003677">
    <property type="term" value="F:DNA binding"/>
    <property type="evidence" value="ECO:0007669"/>
    <property type="project" value="InterPro"/>
</dbReference>
<proteinExistence type="predicted"/>
<geneLocation type="plasmid" evidence="3 4">
    <name>pHSR-Bgl01</name>
</geneLocation>
<feature type="domain" description="Tyr recombinase" evidence="2">
    <location>
        <begin position="29"/>
        <end position="259"/>
    </location>
</feature>